<dbReference type="STRING" id="4097.A0A1S4C9R6"/>
<keyword evidence="2" id="KW-1133">Transmembrane helix</keyword>
<keyword evidence="2" id="KW-0812">Transmembrane</keyword>
<dbReference type="OrthoDB" id="1080706at2759"/>
<dbReference type="KEGG" id="nta:107816655"/>
<dbReference type="GeneID" id="107816655"/>
<feature type="compositionally biased region" description="Low complexity" evidence="1">
    <location>
        <begin position="189"/>
        <end position="210"/>
    </location>
</feature>
<sequence length="432" mass="48314">MEDTITTPNYISKQQKLTFNVPANHANSSSKFYYHLSFKAILVLILLVVLPLFPLEAPEIISKSLHTGSWEILQLMLVGIAVSYGLFSKKSEDETENEYCSDSKFDNVKSRLLEVSSFFDDEAENHSVSEENRVQTWNNYQYHSGKPVVVVANENSVDLEKHRGIIGSRIDEKPLLLPIRSLKSPVPESISTTSPKSLSPSLSKISSPRKFSSSVLPFSSESEANIDDNIVRKKSFLKSSLPPPPPPPLPPPTPILKKSTLLKSSSINIDDKAASDKELRRSSRSVSFEGKSVRTIRPFIGAARARVLYGKDFINGKAEGIKNKDIEETFVDKLMNETSHFVSKPAVMEFVGEEKKVLSVEKVVVETDEDSDDWFEESTGNEEVANKNVSEKATESVTDVDKKADQFIAKFREQIRLQRIESIRTSATNLVK</sequence>
<feature type="region of interest" description="Disordered" evidence="1">
    <location>
        <begin position="374"/>
        <end position="399"/>
    </location>
</feature>
<feature type="region of interest" description="Disordered" evidence="1">
    <location>
        <begin position="186"/>
        <end position="210"/>
    </location>
</feature>
<accession>A0A1S4C9R6</accession>
<reference evidence="4" key="2">
    <citation type="submission" date="2025-08" db="UniProtKB">
        <authorList>
            <consortium name="RefSeq"/>
        </authorList>
    </citation>
    <scope>IDENTIFICATION</scope>
    <source>
        <tissue evidence="4">Leaf</tissue>
    </source>
</reference>
<dbReference type="PANTHER" id="PTHR34059:SF1">
    <property type="entry name" value="EXPRESSED PROTEIN"/>
    <property type="match status" value="1"/>
</dbReference>
<dbReference type="RefSeq" id="XP_016497875.1">
    <property type="nucleotide sequence ID" value="XM_016642389.1"/>
</dbReference>
<proteinExistence type="predicted"/>
<feature type="compositionally biased region" description="Basic and acidic residues" evidence="1">
    <location>
        <begin position="389"/>
        <end position="399"/>
    </location>
</feature>
<dbReference type="PaxDb" id="4097-A0A1S4C9R6"/>
<reference evidence="3" key="1">
    <citation type="journal article" date="2014" name="Nat. Commun.">
        <title>The tobacco genome sequence and its comparison with those of tomato and potato.</title>
        <authorList>
            <person name="Sierro N."/>
            <person name="Battey J.N."/>
            <person name="Ouadi S."/>
            <person name="Bakaher N."/>
            <person name="Bovet L."/>
            <person name="Willig A."/>
            <person name="Goepfert S."/>
            <person name="Peitsch M.C."/>
            <person name="Ivanov N.V."/>
        </authorList>
    </citation>
    <scope>NUCLEOTIDE SEQUENCE [LARGE SCALE GENOMIC DNA]</scope>
</reference>
<keyword evidence="3" id="KW-1185">Reference proteome</keyword>
<feature type="transmembrane region" description="Helical" evidence="2">
    <location>
        <begin position="32"/>
        <end position="55"/>
    </location>
</feature>
<dbReference type="InterPro" id="IPR008480">
    <property type="entry name" value="DUF761_pln"/>
</dbReference>
<evidence type="ECO:0000313" key="4">
    <source>
        <dbReference type="RefSeq" id="XP_016497875.1"/>
    </source>
</evidence>
<dbReference type="AlphaFoldDB" id="A0A1S4C9R6"/>
<dbReference type="OMA" id="DQDSAPY"/>
<dbReference type="PANTHER" id="PTHR34059">
    <property type="entry name" value="EXPRESSED PROTEIN"/>
    <property type="match status" value="1"/>
</dbReference>
<dbReference type="Proteomes" id="UP000790787">
    <property type="component" value="Chromosome 22"/>
</dbReference>
<name>A0A1S4C9R6_TOBAC</name>
<evidence type="ECO:0000256" key="2">
    <source>
        <dbReference type="SAM" id="Phobius"/>
    </source>
</evidence>
<evidence type="ECO:0000313" key="3">
    <source>
        <dbReference type="Proteomes" id="UP000790787"/>
    </source>
</evidence>
<keyword evidence="2" id="KW-0472">Membrane</keyword>
<gene>
    <name evidence="4" type="primary">LOC107816655</name>
</gene>
<evidence type="ECO:0000256" key="1">
    <source>
        <dbReference type="SAM" id="MobiDB-lite"/>
    </source>
</evidence>
<protein>
    <submittedName>
        <fullName evidence="4">Uncharacterized protein LOC107816655</fullName>
    </submittedName>
</protein>
<organism evidence="3 4">
    <name type="scientific">Nicotiana tabacum</name>
    <name type="common">Common tobacco</name>
    <dbReference type="NCBI Taxonomy" id="4097"/>
    <lineage>
        <taxon>Eukaryota</taxon>
        <taxon>Viridiplantae</taxon>
        <taxon>Streptophyta</taxon>
        <taxon>Embryophyta</taxon>
        <taxon>Tracheophyta</taxon>
        <taxon>Spermatophyta</taxon>
        <taxon>Magnoliopsida</taxon>
        <taxon>eudicotyledons</taxon>
        <taxon>Gunneridae</taxon>
        <taxon>Pentapetalae</taxon>
        <taxon>asterids</taxon>
        <taxon>lamiids</taxon>
        <taxon>Solanales</taxon>
        <taxon>Solanaceae</taxon>
        <taxon>Nicotianoideae</taxon>
        <taxon>Nicotianeae</taxon>
        <taxon>Nicotiana</taxon>
    </lineage>
</organism>
<dbReference type="Pfam" id="PF05553">
    <property type="entry name" value="DUF761"/>
    <property type="match status" value="1"/>
</dbReference>